<feature type="transmembrane region" description="Helical" evidence="1">
    <location>
        <begin position="6"/>
        <end position="24"/>
    </location>
</feature>
<gene>
    <name evidence="2" type="ORF">BZG01_01130</name>
</gene>
<organism evidence="2 3">
    <name type="scientific">Labilibaculum manganireducens</name>
    <dbReference type="NCBI Taxonomy" id="1940525"/>
    <lineage>
        <taxon>Bacteria</taxon>
        <taxon>Pseudomonadati</taxon>
        <taxon>Bacteroidota</taxon>
        <taxon>Bacteroidia</taxon>
        <taxon>Marinilabiliales</taxon>
        <taxon>Marinifilaceae</taxon>
        <taxon>Labilibaculum</taxon>
    </lineage>
</organism>
<dbReference type="EMBL" id="MVDE01000001">
    <property type="protein sequence ID" value="PKQ69559.1"/>
    <property type="molecule type" value="Genomic_DNA"/>
</dbReference>
<keyword evidence="1" id="KW-0472">Membrane</keyword>
<evidence type="ECO:0000313" key="3">
    <source>
        <dbReference type="Proteomes" id="UP000233618"/>
    </source>
</evidence>
<keyword evidence="1" id="KW-0812">Transmembrane</keyword>
<name>A0A2N3IGW7_9BACT</name>
<protein>
    <submittedName>
        <fullName evidence="2">Uncharacterized protein</fullName>
    </submittedName>
</protein>
<comment type="caution">
    <text evidence="2">The sequence shown here is derived from an EMBL/GenBank/DDBJ whole genome shotgun (WGS) entry which is preliminary data.</text>
</comment>
<feature type="transmembrane region" description="Helical" evidence="1">
    <location>
        <begin position="127"/>
        <end position="144"/>
    </location>
</feature>
<proteinExistence type="predicted"/>
<keyword evidence="3" id="KW-1185">Reference proteome</keyword>
<sequence>MLFLLVIFISYVLVWVTSQFSKYLMKFSKNDRLRFAYGIGFITVGAMHILVPHLFEHIFAAISNSTYEIINILGFVLIICGVSLLIRRVHKEAAILLIVLMIIFIPLSIIMLTRYVPGPLGIEYEPVLGYLRILAFSLLIWFLIKACELSPRRKYNKTKYDQNI</sequence>
<feature type="transmembrane region" description="Helical" evidence="1">
    <location>
        <begin position="36"/>
        <end position="55"/>
    </location>
</feature>
<reference evidence="2 3" key="1">
    <citation type="journal article" date="2017" name="Front. Microbiol.">
        <title>Labilibaculum manganireducens gen. nov., sp. nov. and Labilibaculum filiforme sp. nov., Novel Bacteroidetes Isolated from Subsurface Sediments of the Baltic Sea.</title>
        <authorList>
            <person name="Vandieken V."/>
            <person name="Marshall I.P."/>
            <person name="Niemann H."/>
            <person name="Engelen B."/>
            <person name="Cypionka H."/>
        </authorList>
    </citation>
    <scope>NUCLEOTIDE SEQUENCE [LARGE SCALE GENOMIC DNA]</scope>
    <source>
        <strain evidence="2 3">59.10-2M</strain>
    </source>
</reference>
<keyword evidence="1" id="KW-1133">Transmembrane helix</keyword>
<accession>A0A2N3IGW7</accession>
<evidence type="ECO:0000256" key="1">
    <source>
        <dbReference type="SAM" id="Phobius"/>
    </source>
</evidence>
<dbReference type="Proteomes" id="UP000233618">
    <property type="component" value="Unassembled WGS sequence"/>
</dbReference>
<dbReference type="AlphaFoldDB" id="A0A2N3IGW7"/>
<feature type="transmembrane region" description="Helical" evidence="1">
    <location>
        <begin position="93"/>
        <end position="115"/>
    </location>
</feature>
<feature type="transmembrane region" description="Helical" evidence="1">
    <location>
        <begin position="67"/>
        <end position="86"/>
    </location>
</feature>
<evidence type="ECO:0000313" key="2">
    <source>
        <dbReference type="EMBL" id="PKQ69559.1"/>
    </source>
</evidence>